<evidence type="ECO:0000256" key="5">
    <source>
        <dbReference type="ARBA" id="ARBA00022898"/>
    </source>
</evidence>
<dbReference type="InterPro" id="IPR024169">
    <property type="entry name" value="SP_NH2Trfase/AEP_transaminase"/>
</dbReference>
<dbReference type="PIRSF" id="PIRSF000524">
    <property type="entry name" value="SPT"/>
    <property type="match status" value="1"/>
</dbReference>
<dbReference type="PANTHER" id="PTHR21152">
    <property type="entry name" value="AMINOTRANSFERASE CLASS V"/>
    <property type="match status" value="1"/>
</dbReference>
<evidence type="ECO:0000256" key="2">
    <source>
        <dbReference type="ARBA" id="ARBA00009236"/>
    </source>
</evidence>
<proteinExistence type="inferred from homology"/>
<comment type="catalytic activity">
    <reaction evidence="6">
        <text>glyoxylate + L-alanine = glycine + pyruvate</text>
        <dbReference type="Rhea" id="RHEA:24248"/>
        <dbReference type="ChEBI" id="CHEBI:15361"/>
        <dbReference type="ChEBI" id="CHEBI:36655"/>
        <dbReference type="ChEBI" id="CHEBI:57305"/>
        <dbReference type="ChEBI" id="CHEBI:57972"/>
        <dbReference type="EC" id="2.6.1.44"/>
    </reaction>
</comment>
<organism evidence="12 13">
    <name type="scientific">Caenorhabditis japonica</name>
    <dbReference type="NCBI Taxonomy" id="281687"/>
    <lineage>
        <taxon>Eukaryota</taxon>
        <taxon>Metazoa</taxon>
        <taxon>Ecdysozoa</taxon>
        <taxon>Nematoda</taxon>
        <taxon>Chromadorea</taxon>
        <taxon>Rhabditida</taxon>
        <taxon>Rhabditina</taxon>
        <taxon>Rhabditomorpha</taxon>
        <taxon>Rhabditoidea</taxon>
        <taxon>Rhabditidae</taxon>
        <taxon>Peloderinae</taxon>
        <taxon>Caenorhabditis</taxon>
    </lineage>
</organism>
<evidence type="ECO:0000256" key="3">
    <source>
        <dbReference type="ARBA" id="ARBA00022576"/>
    </source>
</evidence>
<dbReference type="EC" id="2.6.1.44" evidence="6"/>
<dbReference type="InterPro" id="IPR015422">
    <property type="entry name" value="PyrdxlP-dep_Trfase_small"/>
</dbReference>
<feature type="modified residue" description="N6-(pyridoxal phosphate)lysine" evidence="8">
    <location>
        <position position="227"/>
    </location>
</feature>
<dbReference type="Pfam" id="PF00266">
    <property type="entry name" value="Aminotran_5"/>
    <property type="match status" value="1"/>
</dbReference>
<dbReference type="InterPro" id="IPR015421">
    <property type="entry name" value="PyrdxlP-dep_Trfase_major"/>
</dbReference>
<dbReference type="Gene3D" id="3.90.1150.10">
    <property type="entry name" value="Aspartate Aminotransferase, domain 1"/>
    <property type="match status" value="1"/>
</dbReference>
<dbReference type="Proteomes" id="UP000005237">
    <property type="component" value="Unassembled WGS sequence"/>
</dbReference>
<keyword evidence="13" id="KW-1185">Reference proteome</keyword>
<comment type="cofactor">
    <cofactor evidence="1 6 8 10">
        <name>pyridoxal 5'-phosphate</name>
        <dbReference type="ChEBI" id="CHEBI:597326"/>
    </cofactor>
</comment>
<feature type="binding site" evidence="7">
    <location>
        <position position="377"/>
    </location>
    <ligand>
        <name>substrate</name>
    </ligand>
</feature>
<evidence type="ECO:0000259" key="11">
    <source>
        <dbReference type="Pfam" id="PF00266"/>
    </source>
</evidence>
<evidence type="ECO:0000256" key="8">
    <source>
        <dbReference type="PIRSR" id="PIRSR000524-50"/>
    </source>
</evidence>
<name>A0A8R1HQN8_CAEJA</name>
<dbReference type="SUPFAM" id="SSF53383">
    <property type="entry name" value="PLP-dependent transferases"/>
    <property type="match status" value="1"/>
</dbReference>
<keyword evidence="3" id="KW-0032">Aminotransferase</keyword>
<keyword evidence="4" id="KW-0808">Transferase</keyword>
<dbReference type="Gene3D" id="3.40.640.10">
    <property type="entry name" value="Type I PLP-dependent aspartate aminotransferase-like (Major domain)"/>
    <property type="match status" value="1"/>
</dbReference>
<dbReference type="GO" id="GO:0005777">
    <property type="term" value="C:peroxisome"/>
    <property type="evidence" value="ECO:0007669"/>
    <property type="project" value="TreeGrafter"/>
</dbReference>
<dbReference type="EnsemblMetazoa" id="CJA08390.1">
    <property type="protein sequence ID" value="CJA08390.1"/>
    <property type="gene ID" value="WBGene00127594"/>
</dbReference>
<evidence type="ECO:0000256" key="10">
    <source>
        <dbReference type="RuleBase" id="RU004504"/>
    </source>
</evidence>
<accession>A0A8R1HQN8</accession>
<keyword evidence="5 6" id="KW-0663">Pyridoxal phosphate</keyword>
<evidence type="ECO:0000256" key="7">
    <source>
        <dbReference type="PIRSR" id="PIRSR000524-1"/>
    </source>
</evidence>
<dbReference type="GO" id="GO:0004760">
    <property type="term" value="F:L-serine-pyruvate transaminase activity"/>
    <property type="evidence" value="ECO:0007669"/>
    <property type="project" value="TreeGrafter"/>
</dbReference>
<evidence type="ECO:0000313" key="12">
    <source>
        <dbReference type="EnsemblMetazoa" id="CJA08390.1"/>
    </source>
</evidence>
<dbReference type="PROSITE" id="PS00595">
    <property type="entry name" value="AA_TRANSFER_CLASS_5"/>
    <property type="match status" value="1"/>
</dbReference>
<dbReference type="GO" id="GO:0019265">
    <property type="term" value="P:glycine biosynthetic process, by transamination of glyoxylate"/>
    <property type="evidence" value="ECO:0007669"/>
    <property type="project" value="EnsemblMetazoa"/>
</dbReference>
<comment type="similarity">
    <text evidence="2 6 9">Belongs to the class-V pyridoxal-phosphate-dependent aminotransferase family.</text>
</comment>
<dbReference type="PANTHER" id="PTHR21152:SF40">
    <property type="entry name" value="ALANINE--GLYOXYLATE AMINOTRANSFERASE"/>
    <property type="match status" value="1"/>
</dbReference>
<feature type="domain" description="Aminotransferase class V" evidence="11">
    <location>
        <begin position="62"/>
        <end position="378"/>
    </location>
</feature>
<reference evidence="13" key="1">
    <citation type="submission" date="2010-08" db="EMBL/GenBank/DDBJ databases">
        <authorList>
            <consortium name="Caenorhabditis japonica Sequencing Consortium"/>
            <person name="Wilson R.K."/>
        </authorList>
    </citation>
    <scope>NUCLEOTIDE SEQUENCE [LARGE SCALE GENOMIC DNA]</scope>
    <source>
        <strain evidence="13">DF5081</strain>
    </source>
</reference>
<dbReference type="GO" id="GO:0005739">
    <property type="term" value="C:mitochondrion"/>
    <property type="evidence" value="ECO:0007669"/>
    <property type="project" value="EnsemblMetazoa"/>
</dbReference>
<reference evidence="12" key="2">
    <citation type="submission" date="2022-06" db="UniProtKB">
        <authorList>
            <consortium name="EnsemblMetazoa"/>
        </authorList>
    </citation>
    <scope>IDENTIFICATION</scope>
    <source>
        <strain evidence="12">DF5081</strain>
    </source>
</reference>
<evidence type="ECO:0000256" key="9">
    <source>
        <dbReference type="RuleBase" id="RU004075"/>
    </source>
</evidence>
<protein>
    <recommendedName>
        <fullName evidence="6">Alanine--glyoxylate aminotransferase</fullName>
        <ecNumber evidence="6">2.6.1.44</ecNumber>
    </recommendedName>
</protein>
<dbReference type="InterPro" id="IPR000192">
    <property type="entry name" value="Aminotrans_V_dom"/>
</dbReference>
<evidence type="ECO:0000256" key="6">
    <source>
        <dbReference type="PIRNR" id="PIRNR000524"/>
    </source>
</evidence>
<dbReference type="FunFam" id="3.40.640.10:FF:000027">
    <property type="entry name" value="Serine--pyruvate aminotransferase, mitochondrial"/>
    <property type="match status" value="1"/>
</dbReference>
<sequence>MISSTKILRHSVAVCGFGTLSAMSSRAPPKALFQEMVVPPRQLFGPGPSNMADSIAQTQSKSLLGHLHPEFVQIMSDVRLGLQYVFKTNNSYTFAVSGTGHSGMECAMVNLLEPGDRFLVVEIGLWGQRAADLANRMGIEVKKIVAPHGQAVPVEDIRKAIAEYKPNLVFVCQGDSSTGVAQPLETIGDACREHGALFLVDTVASLGGTPFAADDLKVDCVYSATQKVLNAPPGLAPISFSDRAIQKIRNRKQRVASFYFDALELGNYWGCDGELKRYHHTAPISTVYALRAALSAIAKEGIDESIQRHKDNAQVLYAALKKHGLEPFVENEKLRLPCLTTVKVPEGVDWKEVAGKMLQNGVEIAGGLGATVGKIWRVGTFGLNSDKSKIEKVVELLSTSIGNRK</sequence>
<evidence type="ECO:0000256" key="1">
    <source>
        <dbReference type="ARBA" id="ARBA00001933"/>
    </source>
</evidence>
<evidence type="ECO:0000256" key="4">
    <source>
        <dbReference type="ARBA" id="ARBA00022679"/>
    </source>
</evidence>
<dbReference type="GO" id="GO:0008453">
    <property type="term" value="F:alanine-glyoxylate transaminase activity"/>
    <property type="evidence" value="ECO:0007669"/>
    <property type="project" value="UniProtKB-EC"/>
</dbReference>
<dbReference type="AlphaFoldDB" id="A0A8R1HQN8"/>
<dbReference type="InterPro" id="IPR015424">
    <property type="entry name" value="PyrdxlP-dep_Trfase"/>
</dbReference>
<dbReference type="InterPro" id="IPR020578">
    <property type="entry name" value="Aminotrans_V_PyrdxlP_BS"/>
</dbReference>
<evidence type="ECO:0000313" key="13">
    <source>
        <dbReference type="Proteomes" id="UP000005237"/>
    </source>
</evidence>